<dbReference type="InterPro" id="IPR014729">
    <property type="entry name" value="Rossmann-like_a/b/a_fold"/>
</dbReference>
<keyword evidence="8 13" id="KW-0067">ATP-binding</keyword>
<dbReference type="Gene3D" id="3.90.740.10">
    <property type="entry name" value="Valyl/Leucyl/Isoleucyl-tRNA synthetase, editing domain"/>
    <property type="match status" value="1"/>
</dbReference>
<dbReference type="Pfam" id="PF00133">
    <property type="entry name" value="tRNA-synt_1"/>
    <property type="match status" value="2"/>
</dbReference>
<dbReference type="CDD" id="cd00812">
    <property type="entry name" value="LeuRS_core"/>
    <property type="match status" value="1"/>
</dbReference>
<evidence type="ECO:0000256" key="1">
    <source>
        <dbReference type="ARBA" id="ARBA00004245"/>
    </source>
</evidence>
<dbReference type="SUPFAM" id="SSF47323">
    <property type="entry name" value="Anticodon-binding domain of a subclass of class I aminoacyl-tRNA synthetases"/>
    <property type="match status" value="1"/>
</dbReference>
<dbReference type="InterPro" id="IPR038386">
    <property type="entry name" value="Beta-thymosin_sf"/>
</dbReference>
<keyword evidence="20" id="KW-1185">Reference proteome</keyword>
<dbReference type="FunFam" id="1.20.5.520:FF:000001">
    <property type="entry name" value="Thymosin beta"/>
    <property type="match status" value="1"/>
</dbReference>
<dbReference type="InterPro" id="IPR009080">
    <property type="entry name" value="tRNAsynth_Ia_anticodon-bd"/>
</dbReference>
<dbReference type="InterPro" id="IPR013155">
    <property type="entry name" value="M/V/L/I-tRNA-synth_anticd-bd"/>
</dbReference>
<feature type="domain" description="Methionyl/Valyl/Leucyl/Isoleucyl-tRNA synthetase anticodon-binding" evidence="16">
    <location>
        <begin position="761"/>
        <end position="862"/>
    </location>
</feature>
<comment type="similarity">
    <text evidence="2 13">Belongs to the class-I aminoacyl-tRNA synthetase family.</text>
</comment>
<evidence type="ECO:0000256" key="3">
    <source>
        <dbReference type="ARBA" id="ARBA00009511"/>
    </source>
</evidence>
<dbReference type="GO" id="GO:0003785">
    <property type="term" value="F:actin monomer binding"/>
    <property type="evidence" value="ECO:0007669"/>
    <property type="project" value="InterPro"/>
</dbReference>
<dbReference type="Pfam" id="PF24810">
    <property type="entry name" value="RBD_LARS1"/>
    <property type="match status" value="1"/>
</dbReference>
<dbReference type="SUPFAM" id="SSF50677">
    <property type="entry name" value="ValRS/IleRS/LeuRS editing domain"/>
    <property type="match status" value="1"/>
</dbReference>
<dbReference type="Pfam" id="PF01290">
    <property type="entry name" value="Thymosin"/>
    <property type="match status" value="1"/>
</dbReference>
<comment type="similarity">
    <text evidence="3">Belongs to the thymosin beta family.</text>
</comment>
<dbReference type="NCBIfam" id="TIGR00395">
    <property type="entry name" value="leuS_arch"/>
    <property type="match status" value="1"/>
</dbReference>
<feature type="region of interest" description="Disordered" evidence="14">
    <location>
        <begin position="1193"/>
        <end position="1243"/>
    </location>
</feature>
<evidence type="ECO:0000256" key="2">
    <source>
        <dbReference type="ARBA" id="ARBA00005594"/>
    </source>
</evidence>
<evidence type="ECO:0000256" key="8">
    <source>
        <dbReference type="ARBA" id="ARBA00022840"/>
    </source>
</evidence>
<dbReference type="PROSITE" id="PS00178">
    <property type="entry name" value="AA_TRNA_LIGASE_I"/>
    <property type="match status" value="1"/>
</dbReference>
<evidence type="ECO:0000313" key="19">
    <source>
        <dbReference type="EMBL" id="KAK3100696.1"/>
    </source>
</evidence>
<organism evidence="19 20">
    <name type="scientific">Pinctada imbricata</name>
    <name type="common">Atlantic pearl-oyster</name>
    <name type="synonym">Pinctada martensii</name>
    <dbReference type="NCBI Taxonomy" id="66713"/>
    <lineage>
        <taxon>Eukaryota</taxon>
        <taxon>Metazoa</taxon>
        <taxon>Spiralia</taxon>
        <taxon>Lophotrochozoa</taxon>
        <taxon>Mollusca</taxon>
        <taxon>Bivalvia</taxon>
        <taxon>Autobranchia</taxon>
        <taxon>Pteriomorphia</taxon>
        <taxon>Pterioida</taxon>
        <taxon>Pterioidea</taxon>
        <taxon>Pteriidae</taxon>
        <taxon>Pinctada</taxon>
    </lineage>
</organism>
<proteinExistence type="inferred from homology"/>
<dbReference type="Gene3D" id="3.40.50.620">
    <property type="entry name" value="HUPs"/>
    <property type="match status" value="1"/>
</dbReference>
<dbReference type="GO" id="GO:0007015">
    <property type="term" value="P:actin filament organization"/>
    <property type="evidence" value="ECO:0007669"/>
    <property type="project" value="InterPro"/>
</dbReference>
<evidence type="ECO:0000256" key="6">
    <source>
        <dbReference type="ARBA" id="ARBA00022598"/>
    </source>
</evidence>
<dbReference type="InterPro" id="IPR054509">
    <property type="entry name" value="LARS1_ULD"/>
</dbReference>
<keyword evidence="10 13" id="KW-0030">Aminoacyl-tRNA synthetase</keyword>
<dbReference type="Proteomes" id="UP001186944">
    <property type="component" value="Unassembled WGS sequence"/>
</dbReference>
<dbReference type="FunFam" id="3.40.50.620:FF:000426">
    <property type="entry name" value="Leucyl-tRNA synthetase a"/>
    <property type="match status" value="1"/>
</dbReference>
<evidence type="ECO:0000259" key="16">
    <source>
        <dbReference type="Pfam" id="PF08264"/>
    </source>
</evidence>
<dbReference type="FunFam" id="3.90.740.10:FF:000001">
    <property type="entry name" value="Leucine--tRNA ligase, cytoplasmic"/>
    <property type="match status" value="1"/>
</dbReference>
<keyword evidence="7 13" id="KW-0547">Nucleotide-binding</keyword>
<dbReference type="InterPro" id="IPR002300">
    <property type="entry name" value="aa-tRNA-synth_Ia"/>
</dbReference>
<dbReference type="EC" id="6.1.1.4" evidence="4"/>
<dbReference type="PANTHER" id="PTHR45794:SF1">
    <property type="entry name" value="LEUCINE--TRNA LIGASE, CYTOPLASMIC"/>
    <property type="match status" value="1"/>
</dbReference>
<dbReference type="InterPro" id="IPR001152">
    <property type="entry name" value="Beta-thymosin"/>
</dbReference>
<evidence type="ECO:0000256" key="9">
    <source>
        <dbReference type="ARBA" id="ARBA00022917"/>
    </source>
</evidence>
<dbReference type="GO" id="GO:0002161">
    <property type="term" value="F:aminoacyl-tRNA deacylase activity"/>
    <property type="evidence" value="ECO:0007669"/>
    <property type="project" value="InterPro"/>
</dbReference>
<evidence type="ECO:0000256" key="4">
    <source>
        <dbReference type="ARBA" id="ARBA00013164"/>
    </source>
</evidence>
<dbReference type="GO" id="GO:0005524">
    <property type="term" value="F:ATP binding"/>
    <property type="evidence" value="ECO:0007669"/>
    <property type="project" value="UniProtKB-KW"/>
</dbReference>
<dbReference type="InterPro" id="IPR055416">
    <property type="entry name" value="RBD_LARS1"/>
</dbReference>
<evidence type="ECO:0000256" key="14">
    <source>
        <dbReference type="SAM" id="MobiDB-lite"/>
    </source>
</evidence>
<keyword evidence="5" id="KW-0963">Cytoplasm</keyword>
<gene>
    <name evidence="19" type="ORF">FSP39_023895</name>
</gene>
<reference evidence="19" key="1">
    <citation type="submission" date="2019-08" db="EMBL/GenBank/DDBJ databases">
        <title>The improved chromosome-level genome for the pearl oyster Pinctada fucata martensii using PacBio sequencing and Hi-C.</title>
        <authorList>
            <person name="Zheng Z."/>
        </authorList>
    </citation>
    <scope>NUCLEOTIDE SEQUENCE</scope>
    <source>
        <strain evidence="19">ZZ-2019</strain>
        <tissue evidence="19">Adductor muscle</tissue>
    </source>
</reference>
<evidence type="ECO:0000256" key="10">
    <source>
        <dbReference type="ARBA" id="ARBA00023146"/>
    </source>
</evidence>
<dbReference type="GO" id="GO:0005856">
    <property type="term" value="C:cytoskeleton"/>
    <property type="evidence" value="ECO:0007669"/>
    <property type="project" value="UniProtKB-SubCell"/>
</dbReference>
<dbReference type="Pfam" id="PF22947">
    <property type="entry name" value="ULD_3"/>
    <property type="match status" value="1"/>
</dbReference>
<feature type="domain" description="Aminoacyl-tRNA synthetase class Ia" evidence="15">
    <location>
        <begin position="144"/>
        <end position="721"/>
    </location>
</feature>
<comment type="caution">
    <text evidence="19">The sequence shown here is derived from an EMBL/GenBank/DDBJ whole genome shotgun (WGS) entry which is preliminary data.</text>
</comment>
<protein>
    <recommendedName>
        <fullName evidence="4">leucine--tRNA ligase</fullName>
        <ecNumber evidence="4">6.1.1.4</ecNumber>
    </recommendedName>
    <alternativeName>
        <fullName evidence="12">Leucyl-tRNA synthetase</fullName>
    </alternativeName>
</protein>
<feature type="domain" description="Aminoacyl-tRNA synthetase class Ia" evidence="15">
    <location>
        <begin position="19"/>
        <end position="63"/>
    </location>
</feature>
<dbReference type="SUPFAM" id="SSF52374">
    <property type="entry name" value="Nucleotidylyl transferase"/>
    <property type="match status" value="1"/>
</dbReference>
<dbReference type="InterPro" id="IPR001412">
    <property type="entry name" value="aa-tRNA-synth_I_CS"/>
</dbReference>
<dbReference type="CDD" id="cd22059">
    <property type="entry name" value="WH2_BetaT"/>
    <property type="match status" value="1"/>
</dbReference>
<dbReference type="PROSITE" id="PS00500">
    <property type="entry name" value="THYMOSIN_B4"/>
    <property type="match status" value="1"/>
</dbReference>
<keyword evidence="9 13" id="KW-0648">Protein biosynthesis</keyword>
<accession>A0AA88YFI4</accession>
<dbReference type="FunFam" id="1.10.730.10:FF:000084">
    <property type="entry name" value="Leucyl-tRNA synthetase b"/>
    <property type="match status" value="1"/>
</dbReference>
<feature type="compositionally biased region" description="Pro residues" evidence="14">
    <location>
        <begin position="1234"/>
        <end position="1243"/>
    </location>
</feature>
<dbReference type="AlphaFoldDB" id="A0AA88YFI4"/>
<evidence type="ECO:0000256" key="11">
    <source>
        <dbReference type="ARBA" id="ARBA00023212"/>
    </source>
</evidence>
<evidence type="ECO:0000256" key="7">
    <source>
        <dbReference type="ARBA" id="ARBA00022741"/>
    </source>
</evidence>
<feature type="region of interest" description="Disordered" evidence="14">
    <location>
        <begin position="81"/>
        <end position="106"/>
    </location>
</feature>
<dbReference type="GO" id="GO:0006429">
    <property type="term" value="P:leucyl-tRNA aminoacylation"/>
    <property type="evidence" value="ECO:0007669"/>
    <property type="project" value="InterPro"/>
</dbReference>
<dbReference type="Gene3D" id="1.20.5.520">
    <property type="entry name" value="Single helix bin"/>
    <property type="match status" value="1"/>
</dbReference>
<evidence type="ECO:0000259" key="18">
    <source>
        <dbReference type="Pfam" id="PF24810"/>
    </source>
</evidence>
<feature type="compositionally biased region" description="Basic and acidic residues" evidence="14">
    <location>
        <begin position="1197"/>
        <end position="1222"/>
    </location>
</feature>
<evidence type="ECO:0000313" key="20">
    <source>
        <dbReference type="Proteomes" id="UP001186944"/>
    </source>
</evidence>
<comment type="subcellular location">
    <subcellularLocation>
        <location evidence="1">Cytoplasm</location>
        <location evidence="1">Cytoskeleton</location>
    </subcellularLocation>
</comment>
<sequence>MERKSTAKLTEILEIEKRVQEKWEKEKIFEEDAPVDGTSQPKYMVTFPYPYMNGRLHLGHTFSLSKCEACADKLKREMEDFGFPPEFPPEEEEEKEKEKEVTITDKSKGKKSKLKAKTGGLKYQWQIMASLGLTDSEIKKFAEPNHWLSYFPPHCKNDLKRMGLKVDWRRTFITTEANPYYDSFVRWQFIRLKEKNKVKFGKRYTIYSPKDGQPCMDHDRSTGEGVGPQEYTLIKLKVQKPYPPKLSKCKDKDIYLVAATLRPETMFGQTNVWIRPDMKYIAHELASGEVYVCTRRAARNMSYQEFTKENGKVDVVAELVGQDIMGIALSGPLTSYKTIYTLPMLTIKEDKGTGVVTSVPSDAPDDFAALRDLKNKEAFREKYGIKPEMVLPYDPVPIIDVPEFGKLSAVTVCEQLKIQSQNDRDKLQEAKEKVYLKGFYEGVMLVKGYEGQKVQNVKKQIQKLMVDRKEAVIYMEPEKQVMSRSADECVVALCDQWYLDYGEPEWKKMALEALSKIETYSDEVRKNFEATLDWLHEHACSRSYGLGTKLPWDPQYLIESLSDSTIYNAYYTVAHLLQGGVFDGSGKSPANIRPEQMTPEIWDYIFYKDKPLPKTDIPKATLDKMRAEFLYWYPVDLRVSGKDLVPNHLTYYIYNHCAMWDKDRSRWPTGIRANGHLQLNSEKMSKQTGNFLTLSSAIDKFSADGMRLALSDAGDSIEDANFVEKMANAGLLRLYTYLEWVKETLANKDSMRTGPADTVCDKIFQSEMSKAIIDTQENYEKMLYKEAMKKGFYELQASRDKYREVEMSGMHRDLMVQFIETQTLLLSPICPHICEHIWGLLGHDKSIMHAKWPTPGPVDNNRLQISQYVMDGAHDFRIRLKQLMTPGKGKKMKLDKATHGTIWVAKSYPPWQNTENKGFPDMKVIAAEFKDKPELKKYMKKLMPFVQLAKDNFAAHGMKALKLTSDFDEKVEMERFKDYLTSTLDLEGLDVRASEEGDDKVKEDCCPGKPYITFREEPSIPVKLVNHQAYSGLFEVNLPIFEGDTTNKIITRLMKTDRSKMKDSKQVKLMMFDDAASTRMIPDLNNLDRGKTHVPDGAIFNLNLNDKTVSMKTNGKSVDFGAKLVYVVTNDYSIIITASVQSLKNESSFREENIVRSTRSDIIGHLRLAQLVVNHFPETRGSEKHVADSLIHTKGPKMSDKPDMEEVTKFDKSKLKKTETQEKNPLPTKESTYTPPPPPQINY</sequence>
<evidence type="ECO:0000256" key="5">
    <source>
        <dbReference type="ARBA" id="ARBA00022490"/>
    </source>
</evidence>
<dbReference type="GO" id="GO:0004823">
    <property type="term" value="F:leucine-tRNA ligase activity"/>
    <property type="evidence" value="ECO:0007669"/>
    <property type="project" value="UniProtKB-EC"/>
</dbReference>
<dbReference type="NCBIfam" id="NF008957">
    <property type="entry name" value="PRK12300.1"/>
    <property type="match status" value="1"/>
</dbReference>
<dbReference type="InterPro" id="IPR004493">
    <property type="entry name" value="Leu-tRNA-synth_Ia_arc/euk"/>
</dbReference>
<dbReference type="Gene3D" id="1.10.730.10">
    <property type="entry name" value="Isoleucyl-tRNA Synthetase, Domain 1"/>
    <property type="match status" value="1"/>
</dbReference>
<evidence type="ECO:0000256" key="12">
    <source>
        <dbReference type="ARBA" id="ARBA00030520"/>
    </source>
</evidence>
<keyword evidence="11" id="KW-0206">Cytoskeleton</keyword>
<dbReference type="CDD" id="cd07959">
    <property type="entry name" value="Anticodon_Ia_Leu_AEc"/>
    <property type="match status" value="1"/>
</dbReference>
<feature type="compositionally biased region" description="Basic and acidic residues" evidence="14">
    <location>
        <begin position="96"/>
        <end position="106"/>
    </location>
</feature>
<keyword evidence="6 13" id="KW-0436">Ligase</keyword>
<dbReference type="SMART" id="SM00152">
    <property type="entry name" value="THY"/>
    <property type="match status" value="1"/>
</dbReference>
<dbReference type="InterPro" id="IPR009008">
    <property type="entry name" value="Val/Leu/Ile-tRNA-synth_edit"/>
</dbReference>
<name>A0AA88YFI4_PINIB</name>
<feature type="domain" description="Leucine--tRNA ligase RagD-binding" evidence="18">
    <location>
        <begin position="904"/>
        <end position="965"/>
    </location>
</feature>
<dbReference type="Pfam" id="PF08264">
    <property type="entry name" value="Anticodon_1"/>
    <property type="match status" value="1"/>
</dbReference>
<evidence type="ECO:0000259" key="15">
    <source>
        <dbReference type="Pfam" id="PF00133"/>
    </source>
</evidence>
<evidence type="ECO:0000256" key="13">
    <source>
        <dbReference type="RuleBase" id="RU363035"/>
    </source>
</evidence>
<evidence type="ECO:0000259" key="17">
    <source>
        <dbReference type="Pfam" id="PF22947"/>
    </source>
</evidence>
<dbReference type="PANTHER" id="PTHR45794">
    <property type="entry name" value="LEUCYL-TRNA SYNTHETASE"/>
    <property type="match status" value="1"/>
</dbReference>
<dbReference type="EMBL" id="VSWD01000006">
    <property type="protein sequence ID" value="KAK3100696.1"/>
    <property type="molecule type" value="Genomic_DNA"/>
</dbReference>
<feature type="domain" description="Leucine--tRNA ligase ubiquitin-like" evidence="17">
    <location>
        <begin position="1017"/>
        <end position="1128"/>
    </location>
</feature>